<sequence length="125" mass="13912">MIENDLMICIRRHPRLLLPIAPLPRLLTDRASTLPHPHPHLRSALFPAPLPRRHHRRISVAVALPSPIIPFSAARSRRRIFHHRRATVAATGSSAPTAANPSIWRAEQGRGGAPWSCCISCVLRN</sequence>
<evidence type="ECO:0000313" key="1">
    <source>
        <dbReference type="EnsemblPlants" id="OGLUM12G10650.1"/>
    </source>
</evidence>
<dbReference type="HOGENOM" id="CLU_1996156_0_0_1"/>
<reference evidence="1" key="1">
    <citation type="submission" date="2015-04" db="UniProtKB">
        <authorList>
            <consortium name="EnsemblPlants"/>
        </authorList>
    </citation>
    <scope>IDENTIFICATION</scope>
</reference>
<dbReference type="Gramene" id="OGLUM12G10650.1">
    <property type="protein sequence ID" value="OGLUM12G10650.1"/>
    <property type="gene ID" value="OGLUM12G10650"/>
</dbReference>
<dbReference type="EnsemblPlants" id="OGLUM12G10650.1">
    <property type="protein sequence ID" value="OGLUM12G10650.1"/>
    <property type="gene ID" value="OGLUM12G10650"/>
</dbReference>
<evidence type="ECO:0000313" key="2">
    <source>
        <dbReference type="Proteomes" id="UP000026961"/>
    </source>
</evidence>
<organism evidence="1">
    <name type="scientific">Oryza glumipatula</name>
    <dbReference type="NCBI Taxonomy" id="40148"/>
    <lineage>
        <taxon>Eukaryota</taxon>
        <taxon>Viridiplantae</taxon>
        <taxon>Streptophyta</taxon>
        <taxon>Embryophyta</taxon>
        <taxon>Tracheophyta</taxon>
        <taxon>Spermatophyta</taxon>
        <taxon>Magnoliopsida</taxon>
        <taxon>Liliopsida</taxon>
        <taxon>Poales</taxon>
        <taxon>Poaceae</taxon>
        <taxon>BOP clade</taxon>
        <taxon>Oryzoideae</taxon>
        <taxon>Oryzeae</taxon>
        <taxon>Oryzinae</taxon>
        <taxon>Oryza</taxon>
    </lineage>
</organism>
<name>A0A0E0BRP4_9ORYZ</name>
<dbReference type="Proteomes" id="UP000026961">
    <property type="component" value="Chromosome 12"/>
</dbReference>
<keyword evidence="2" id="KW-1185">Reference proteome</keyword>
<proteinExistence type="predicted"/>
<protein>
    <submittedName>
        <fullName evidence="1">Uncharacterized protein</fullName>
    </submittedName>
</protein>
<reference evidence="1" key="2">
    <citation type="submission" date="2018-05" db="EMBL/GenBank/DDBJ databases">
        <title>OgluRS3 (Oryza glumaepatula Reference Sequence Version 3).</title>
        <authorList>
            <person name="Zhang J."/>
            <person name="Kudrna D."/>
            <person name="Lee S."/>
            <person name="Talag J."/>
            <person name="Welchert J."/>
            <person name="Wing R.A."/>
        </authorList>
    </citation>
    <scope>NUCLEOTIDE SEQUENCE [LARGE SCALE GENOMIC DNA]</scope>
</reference>
<accession>A0A0E0BRP4</accession>
<dbReference type="AlphaFoldDB" id="A0A0E0BRP4"/>